<dbReference type="PANTHER" id="PTHR24185">
    <property type="entry name" value="CALCIUM-INDEPENDENT PHOSPHOLIPASE A2-GAMMA"/>
    <property type="match status" value="1"/>
</dbReference>
<name>A0ABN7AF41_9HEMI</name>
<keyword evidence="3 4" id="KW-0443">Lipid metabolism</keyword>
<dbReference type="InterPro" id="IPR016035">
    <property type="entry name" value="Acyl_Trfase/lysoPLipase"/>
</dbReference>
<evidence type="ECO:0000313" key="7">
    <source>
        <dbReference type="Proteomes" id="UP001307889"/>
    </source>
</evidence>
<feature type="short sequence motif" description="GXSXG" evidence="4">
    <location>
        <begin position="207"/>
        <end position="211"/>
    </location>
</feature>
<proteinExistence type="predicted"/>
<feature type="domain" description="PNPLA" evidence="5">
    <location>
        <begin position="171"/>
        <end position="366"/>
    </location>
</feature>
<dbReference type="EMBL" id="AP028910">
    <property type="protein sequence ID" value="BES89852.1"/>
    <property type="molecule type" value="Genomic_DNA"/>
</dbReference>
<feature type="active site" description="Nucleophile" evidence="4">
    <location>
        <position position="209"/>
    </location>
</feature>
<protein>
    <submittedName>
        <fullName evidence="6">Patatin-like phospholipase</fullName>
    </submittedName>
</protein>
<feature type="short sequence motif" description="DGA/G" evidence="4">
    <location>
        <begin position="353"/>
        <end position="355"/>
    </location>
</feature>
<dbReference type="Pfam" id="PF01734">
    <property type="entry name" value="Patatin"/>
    <property type="match status" value="1"/>
</dbReference>
<dbReference type="InterPro" id="IPR045217">
    <property type="entry name" value="PNPLA8-like"/>
</dbReference>
<evidence type="ECO:0000256" key="3">
    <source>
        <dbReference type="ARBA" id="ARBA00023098"/>
    </source>
</evidence>
<keyword evidence="2 4" id="KW-0442">Lipid degradation</keyword>
<reference evidence="6 7" key="1">
    <citation type="submission" date="2023-09" db="EMBL/GenBank/DDBJ databases">
        <title>Nesidiocoris tenuis whole genome shotgun sequence.</title>
        <authorList>
            <person name="Shibata T."/>
            <person name="Shimoda M."/>
            <person name="Kobayashi T."/>
            <person name="Uehara T."/>
        </authorList>
    </citation>
    <scope>NUCLEOTIDE SEQUENCE [LARGE SCALE GENOMIC DNA]</scope>
    <source>
        <strain evidence="6 7">Japan</strain>
    </source>
</reference>
<evidence type="ECO:0000313" key="6">
    <source>
        <dbReference type="EMBL" id="BES89852.1"/>
    </source>
</evidence>
<keyword evidence="7" id="KW-1185">Reference proteome</keyword>
<keyword evidence="1 4" id="KW-0378">Hydrolase</keyword>
<sequence>MWKSRAEKHIIQEYQRLGGCINCLRFQNVRYVSEEQGAKLPGFDPSKWMGIARVWDWWRYMKGSQETKVPKWLSKPQRPSKVEIMYLTKRYVSELFYADADFVIMKKMDTLFNHLTKYPEARQYAVKIGCIDKLIQLRAKNQSHPVQQEAQKTLAALGHADPPKARGIRILSIDGGGMRGLAVIYMLKQIENLTNRRIMDSFDLICGVSTGAIMIGCLLPPVNMTLEQIENCYNDLSTKVFNQSTIVGTSKMLWSHGYYDTEVWEKLLKSYVGDTKLIDSAKFSHCPKVFAISTISVQSRVAPFIFRNYGNPKGTGLDYYGTYNAKIYETIRASSAAPTIFEEIRIDGIPHTDGGIVVNNPTALAINEAKNLWPNETLSCVVSCGTGLHDPVLTMEDLRELSQQPTSWKAILDKILASATDTEAVHAAVNNLLDGNVYYRLNPSLSKYIRMDEVDKGSLATLVEDTKMYCRRNKELFENLSRQLTLPRSRSQLAMDKLRVLTSLLRCRFNDKI</sequence>
<feature type="active site" description="Proton acceptor" evidence="4">
    <location>
        <position position="353"/>
    </location>
</feature>
<dbReference type="CDD" id="cd07211">
    <property type="entry name" value="Pat_PNPLA8"/>
    <property type="match status" value="1"/>
</dbReference>
<dbReference type="PROSITE" id="PS51635">
    <property type="entry name" value="PNPLA"/>
    <property type="match status" value="1"/>
</dbReference>
<accession>A0ABN7AF41</accession>
<evidence type="ECO:0000256" key="1">
    <source>
        <dbReference type="ARBA" id="ARBA00022801"/>
    </source>
</evidence>
<dbReference type="Proteomes" id="UP001307889">
    <property type="component" value="Chromosome 2"/>
</dbReference>
<feature type="short sequence motif" description="GXGXXG" evidence="4">
    <location>
        <begin position="175"/>
        <end position="180"/>
    </location>
</feature>
<dbReference type="Gene3D" id="3.40.1090.10">
    <property type="entry name" value="Cytosolic phospholipase A2 catalytic domain"/>
    <property type="match status" value="1"/>
</dbReference>
<evidence type="ECO:0000256" key="4">
    <source>
        <dbReference type="PROSITE-ProRule" id="PRU01161"/>
    </source>
</evidence>
<evidence type="ECO:0000256" key="2">
    <source>
        <dbReference type="ARBA" id="ARBA00022963"/>
    </source>
</evidence>
<dbReference type="InterPro" id="IPR002641">
    <property type="entry name" value="PNPLA_dom"/>
</dbReference>
<dbReference type="PANTHER" id="PTHR24185:SF1">
    <property type="entry name" value="CALCIUM-INDEPENDENT PHOSPHOLIPASE A2-GAMMA"/>
    <property type="match status" value="1"/>
</dbReference>
<dbReference type="SUPFAM" id="SSF52151">
    <property type="entry name" value="FabD/lysophospholipase-like"/>
    <property type="match status" value="1"/>
</dbReference>
<gene>
    <name evidence="6" type="ORF">NTJ_02659</name>
</gene>
<organism evidence="6 7">
    <name type="scientific">Nesidiocoris tenuis</name>
    <dbReference type="NCBI Taxonomy" id="355587"/>
    <lineage>
        <taxon>Eukaryota</taxon>
        <taxon>Metazoa</taxon>
        <taxon>Ecdysozoa</taxon>
        <taxon>Arthropoda</taxon>
        <taxon>Hexapoda</taxon>
        <taxon>Insecta</taxon>
        <taxon>Pterygota</taxon>
        <taxon>Neoptera</taxon>
        <taxon>Paraneoptera</taxon>
        <taxon>Hemiptera</taxon>
        <taxon>Heteroptera</taxon>
        <taxon>Panheteroptera</taxon>
        <taxon>Cimicomorpha</taxon>
        <taxon>Miridae</taxon>
        <taxon>Dicyphina</taxon>
        <taxon>Nesidiocoris</taxon>
    </lineage>
</organism>
<evidence type="ECO:0000259" key="5">
    <source>
        <dbReference type="PROSITE" id="PS51635"/>
    </source>
</evidence>